<evidence type="ECO:0000313" key="5">
    <source>
        <dbReference type="Proteomes" id="UP000483142"/>
    </source>
</evidence>
<dbReference type="GO" id="GO:0003824">
    <property type="term" value="F:catalytic activity"/>
    <property type="evidence" value="ECO:0007669"/>
    <property type="project" value="InterPro"/>
</dbReference>
<dbReference type="Proteomes" id="UP000483142">
    <property type="component" value="Unassembled WGS sequence"/>
</dbReference>
<comment type="caution">
    <text evidence="3">The sequence shown here is derived from an EMBL/GenBank/DDBJ whole genome shotgun (WGS) entry which is preliminary data.</text>
</comment>
<dbReference type="EMBL" id="WDBZ01000138">
    <property type="protein sequence ID" value="KAB6442256.1"/>
    <property type="molecule type" value="Genomic_DNA"/>
</dbReference>
<organism evidence="3 4">
    <name type="scientific">Phocaeicola vulgatus</name>
    <name type="common">Bacteroides vulgatus</name>
    <dbReference type="NCBI Taxonomy" id="821"/>
    <lineage>
        <taxon>Bacteria</taxon>
        <taxon>Pseudomonadati</taxon>
        <taxon>Bacteroidota</taxon>
        <taxon>Bacteroidia</taxon>
        <taxon>Bacteroidales</taxon>
        <taxon>Bacteroidaceae</taxon>
        <taxon>Phocaeicola</taxon>
    </lineage>
</organism>
<dbReference type="InterPro" id="IPR014729">
    <property type="entry name" value="Rossmann-like_a/b/a_fold"/>
</dbReference>
<evidence type="ECO:0000313" key="4">
    <source>
        <dbReference type="Proteomes" id="UP000468344"/>
    </source>
</evidence>
<dbReference type="InterPro" id="IPR002500">
    <property type="entry name" value="PAPS_reduct_dom"/>
</dbReference>
<evidence type="ECO:0000313" key="3">
    <source>
        <dbReference type="EMBL" id="KAB6472418.1"/>
    </source>
</evidence>
<sequence>MNLQSKIDYSIALLRKCKQMALDYDPENGFYLAFSGGKDSQALYHLAVMAGVKFKAHMSLTSVDPPEVIRFVKQNYPDVELIKPKISIYDMALKKHLLPTRSIRWCCAEFKEISGAGKVTLIGVRKAESTRRSKREEIELSGHKFSGNFDQFSEHKEKMVTCVGGKDKILVSPIIHWTDRDVWQFLNGNSIEHCSLYDEGYKRIGCIICPMSNYKQKLKDCQRFPHAKHKWIQTIQKLIDAGYLNHNFTDAEFGFNWWISDKNFNQYYADEVLQQKIEFNV</sequence>
<dbReference type="EMBL" id="WDBY01000052">
    <property type="protein sequence ID" value="KAB6472418.1"/>
    <property type="molecule type" value="Genomic_DNA"/>
</dbReference>
<dbReference type="RefSeq" id="WP_110506336.1">
    <property type="nucleotide sequence ID" value="NZ_CAXSKM010000002.1"/>
</dbReference>
<dbReference type="InterPro" id="IPR050128">
    <property type="entry name" value="Sulfate_adenylyltrnsfr_sub2"/>
</dbReference>
<dbReference type="Proteomes" id="UP000468344">
    <property type="component" value="Unassembled WGS sequence"/>
</dbReference>
<name>A0A6I0ZBH1_PHOVU</name>
<dbReference type="PANTHER" id="PTHR43196">
    <property type="entry name" value="SULFATE ADENYLYLTRANSFERASE SUBUNIT 2"/>
    <property type="match status" value="1"/>
</dbReference>
<gene>
    <name evidence="3" type="ORF">GAZ06_19560</name>
    <name evidence="2" type="ORF">GAZ09_24650</name>
</gene>
<dbReference type="PANTHER" id="PTHR43196:SF2">
    <property type="entry name" value="PHOSPHOADENOSINE PHOSPHOSULFATE REDUCTASE"/>
    <property type="match status" value="1"/>
</dbReference>
<protein>
    <submittedName>
        <fullName evidence="3">Phosphoadenosine phosphosulfate reductase family protein</fullName>
    </submittedName>
</protein>
<dbReference type="Pfam" id="PF01507">
    <property type="entry name" value="PAPS_reduct"/>
    <property type="match status" value="1"/>
</dbReference>
<dbReference type="AlphaFoldDB" id="A0A6I0ZBH1"/>
<dbReference type="SUPFAM" id="SSF52402">
    <property type="entry name" value="Adenine nucleotide alpha hydrolases-like"/>
    <property type="match status" value="1"/>
</dbReference>
<proteinExistence type="predicted"/>
<reference evidence="4 5" key="1">
    <citation type="journal article" date="2019" name="Nat. Med.">
        <title>A library of human gut bacterial isolates paired with longitudinal multiomics data enables mechanistic microbiome research.</title>
        <authorList>
            <person name="Poyet M."/>
            <person name="Groussin M."/>
            <person name="Gibbons S.M."/>
            <person name="Avila-Pacheco J."/>
            <person name="Jiang X."/>
            <person name="Kearney S.M."/>
            <person name="Perrotta A.R."/>
            <person name="Berdy B."/>
            <person name="Zhao S."/>
            <person name="Lieberman T.D."/>
            <person name="Swanson P.K."/>
            <person name="Smith M."/>
            <person name="Roesemann S."/>
            <person name="Alexander J.E."/>
            <person name="Rich S.A."/>
            <person name="Livny J."/>
            <person name="Vlamakis H."/>
            <person name="Clish C."/>
            <person name="Bullock K."/>
            <person name="Deik A."/>
            <person name="Scott J."/>
            <person name="Pierce K.A."/>
            <person name="Xavier R.J."/>
            <person name="Alm E.J."/>
        </authorList>
    </citation>
    <scope>NUCLEOTIDE SEQUENCE [LARGE SCALE GENOMIC DNA]</scope>
    <source>
        <strain evidence="3 4">BIOML-A140</strain>
        <strain evidence="2 5">BIOML-A141</strain>
    </source>
</reference>
<feature type="domain" description="Phosphoadenosine phosphosulphate reductase" evidence="1">
    <location>
        <begin position="32"/>
        <end position="210"/>
    </location>
</feature>
<accession>A0A6I0ZBH1</accession>
<dbReference type="Gene3D" id="3.40.50.620">
    <property type="entry name" value="HUPs"/>
    <property type="match status" value="1"/>
</dbReference>
<evidence type="ECO:0000259" key="1">
    <source>
        <dbReference type="Pfam" id="PF01507"/>
    </source>
</evidence>
<evidence type="ECO:0000313" key="2">
    <source>
        <dbReference type="EMBL" id="KAB6442256.1"/>
    </source>
</evidence>